<dbReference type="Gene3D" id="2.20.100.10">
    <property type="entry name" value="Thrombospondin type-1 (TSP1) repeat"/>
    <property type="match status" value="1"/>
</dbReference>
<organism evidence="1 2">
    <name type="scientific">Meloidogyne graminicola</name>
    <dbReference type="NCBI Taxonomy" id="189291"/>
    <lineage>
        <taxon>Eukaryota</taxon>
        <taxon>Metazoa</taxon>
        <taxon>Ecdysozoa</taxon>
        <taxon>Nematoda</taxon>
        <taxon>Chromadorea</taxon>
        <taxon>Rhabditida</taxon>
        <taxon>Tylenchina</taxon>
        <taxon>Tylenchomorpha</taxon>
        <taxon>Tylenchoidea</taxon>
        <taxon>Meloidogynidae</taxon>
        <taxon>Meloidogyninae</taxon>
        <taxon>Meloidogyne</taxon>
    </lineage>
</organism>
<dbReference type="PANTHER" id="PTHR20920:SF5">
    <property type="entry name" value="SMB DOMAIN-CONTAINING PROTEIN"/>
    <property type="match status" value="1"/>
</dbReference>
<evidence type="ECO:0000313" key="1">
    <source>
        <dbReference type="EMBL" id="KAF7635447.1"/>
    </source>
</evidence>
<protein>
    <submittedName>
        <fullName evidence="1">BPTI/Kunitz inhibitor domain-containing protein</fullName>
    </submittedName>
</protein>
<dbReference type="PANTHER" id="PTHR20920">
    <property type="entry name" value="RPE-SPONDIN"/>
    <property type="match status" value="1"/>
</dbReference>
<accession>A0A8S9ZPE6</accession>
<dbReference type="InterPro" id="IPR000884">
    <property type="entry name" value="TSP1_rpt"/>
</dbReference>
<dbReference type="Proteomes" id="UP000605970">
    <property type="component" value="Unassembled WGS sequence"/>
</dbReference>
<dbReference type="AlphaFoldDB" id="A0A8S9ZPE6"/>
<sequence>MKQKNDILKILFLFITLIIRISKSSRCVVSKWRQWSECQGDCEFALRVRNRDVLKPPFPEKDEKTLKLFLRECPQLYQVEQCQLRECVEESPFNKVGINLLNKTKIKEENNTKIKEENPLKENIIEDPFINLNEEKIRLNKTKEIIDILNNDGPFSTRIDFINKKQQKNNRIDCIYPNTACCPISLPIYLFDSIISLFRSLHRGLVTPKLFTLKILFFCIPVKGEQFCRPYKYPFCEDSMERTFAAESECINACFTEQEKTVLPDFRRNGRGSVKIDTNRNFKK</sequence>
<dbReference type="PROSITE" id="PS50092">
    <property type="entry name" value="TSP1"/>
    <property type="match status" value="1"/>
</dbReference>
<dbReference type="SUPFAM" id="SSF82895">
    <property type="entry name" value="TSP-1 type 1 repeat"/>
    <property type="match status" value="1"/>
</dbReference>
<evidence type="ECO:0000313" key="2">
    <source>
        <dbReference type="Proteomes" id="UP000605970"/>
    </source>
</evidence>
<gene>
    <name evidence="1" type="ORF">Mgra_00005124</name>
</gene>
<name>A0A8S9ZPE6_9BILA</name>
<comment type="caution">
    <text evidence="1">The sequence shown here is derived from an EMBL/GenBank/DDBJ whole genome shotgun (WGS) entry which is preliminary data.</text>
</comment>
<dbReference type="EMBL" id="JABEBT010000042">
    <property type="protein sequence ID" value="KAF7635447.1"/>
    <property type="molecule type" value="Genomic_DNA"/>
</dbReference>
<proteinExistence type="predicted"/>
<keyword evidence="2" id="KW-1185">Reference proteome</keyword>
<dbReference type="InterPro" id="IPR036383">
    <property type="entry name" value="TSP1_rpt_sf"/>
</dbReference>
<dbReference type="InterPro" id="IPR039942">
    <property type="entry name" value="SBSPO"/>
</dbReference>
<reference evidence="1" key="1">
    <citation type="journal article" date="2020" name="Ecol. Evol.">
        <title>Genome structure and content of the rice root-knot nematode (Meloidogyne graminicola).</title>
        <authorList>
            <person name="Phan N.T."/>
            <person name="Danchin E.G.J."/>
            <person name="Klopp C."/>
            <person name="Perfus-Barbeoch L."/>
            <person name="Kozlowski D.K."/>
            <person name="Koutsovoulos G.D."/>
            <person name="Lopez-Roques C."/>
            <person name="Bouchez O."/>
            <person name="Zahm M."/>
            <person name="Besnard G."/>
            <person name="Bellafiore S."/>
        </authorList>
    </citation>
    <scope>NUCLEOTIDE SEQUENCE</scope>
    <source>
        <strain evidence="1">VN-18</strain>
    </source>
</reference>
<dbReference type="OrthoDB" id="6090599at2759"/>